<dbReference type="GO" id="GO:0042626">
    <property type="term" value="F:ATPase-coupled transmembrane transporter activity"/>
    <property type="evidence" value="ECO:0007669"/>
    <property type="project" value="TreeGrafter"/>
</dbReference>
<name>A0AA39PH90_9AGAR</name>
<accession>A0AA39PH90</accession>
<keyword evidence="3" id="KW-0472">Membrane</keyword>
<keyword evidence="1" id="KW-0547">Nucleotide-binding</keyword>
<keyword evidence="3" id="KW-0812">Transmembrane</keyword>
<keyword evidence="5" id="KW-1185">Reference proteome</keyword>
<reference evidence="4" key="1">
    <citation type="submission" date="2023-06" db="EMBL/GenBank/DDBJ databases">
        <authorList>
            <consortium name="Lawrence Berkeley National Laboratory"/>
            <person name="Ahrendt S."/>
            <person name="Sahu N."/>
            <person name="Indic B."/>
            <person name="Wong-Bajracharya J."/>
            <person name="Merenyi Z."/>
            <person name="Ke H.-M."/>
            <person name="Monk M."/>
            <person name="Kocsube S."/>
            <person name="Drula E."/>
            <person name="Lipzen A."/>
            <person name="Balint B."/>
            <person name="Henrissat B."/>
            <person name="Andreopoulos B."/>
            <person name="Martin F.M."/>
            <person name="Harder C.B."/>
            <person name="Rigling D."/>
            <person name="Ford K.L."/>
            <person name="Foster G.D."/>
            <person name="Pangilinan J."/>
            <person name="Papanicolaou A."/>
            <person name="Barry K."/>
            <person name="LaButti K."/>
            <person name="Viragh M."/>
            <person name="Koriabine M."/>
            <person name="Yan M."/>
            <person name="Riley R."/>
            <person name="Champramary S."/>
            <person name="Plett K.L."/>
            <person name="Tsai I.J."/>
            <person name="Slot J."/>
            <person name="Sipos G."/>
            <person name="Plett J."/>
            <person name="Nagy L.G."/>
            <person name="Grigoriev I.V."/>
        </authorList>
    </citation>
    <scope>NUCLEOTIDE SEQUENCE</scope>
    <source>
        <strain evidence="4">HWK02</strain>
    </source>
</reference>
<dbReference type="Proteomes" id="UP001175228">
    <property type="component" value="Unassembled WGS sequence"/>
</dbReference>
<dbReference type="PANTHER" id="PTHR24223:SF415">
    <property type="entry name" value="FI20190P1"/>
    <property type="match status" value="1"/>
</dbReference>
<keyword evidence="3" id="KW-1133">Transmembrane helix</keyword>
<evidence type="ECO:0000313" key="4">
    <source>
        <dbReference type="EMBL" id="KAK0484240.1"/>
    </source>
</evidence>
<comment type="caution">
    <text evidence="4">The sequence shown here is derived from an EMBL/GenBank/DDBJ whole genome shotgun (WGS) entry which is preliminary data.</text>
</comment>
<evidence type="ECO:0000313" key="5">
    <source>
        <dbReference type="Proteomes" id="UP001175228"/>
    </source>
</evidence>
<evidence type="ECO:0000256" key="2">
    <source>
        <dbReference type="ARBA" id="ARBA00022840"/>
    </source>
</evidence>
<dbReference type="InterPro" id="IPR050173">
    <property type="entry name" value="ABC_transporter_C-like"/>
</dbReference>
<keyword evidence="2" id="KW-0067">ATP-binding</keyword>
<evidence type="ECO:0000256" key="3">
    <source>
        <dbReference type="SAM" id="Phobius"/>
    </source>
</evidence>
<evidence type="ECO:0000256" key="1">
    <source>
        <dbReference type="ARBA" id="ARBA00022741"/>
    </source>
</evidence>
<sequence>MMNLQMTPGDLRVIFPIFLILAALIGFIYRKLAIGYLNTGCDLHRMPQSNTHLPNFSDFGELLDGIMWYGFWMTNRWLLLKFDALTSTMEQNMPILHRSGTRSQVSQNTSEKTYLWLIINPNLVERVLEYLELPQEPPAVIESHQPPAYWPSSSENNSLIRVENLVIKYSPELPAVLQDIVYL</sequence>
<dbReference type="PANTHER" id="PTHR24223">
    <property type="entry name" value="ATP-BINDING CASSETTE SUB-FAMILY C"/>
    <property type="match status" value="1"/>
</dbReference>
<dbReference type="GO" id="GO:0016020">
    <property type="term" value="C:membrane"/>
    <property type="evidence" value="ECO:0007669"/>
    <property type="project" value="TreeGrafter"/>
</dbReference>
<dbReference type="EMBL" id="JAUEPU010000057">
    <property type="protein sequence ID" value="KAK0484240.1"/>
    <property type="molecule type" value="Genomic_DNA"/>
</dbReference>
<proteinExistence type="predicted"/>
<feature type="transmembrane region" description="Helical" evidence="3">
    <location>
        <begin position="12"/>
        <end position="29"/>
    </location>
</feature>
<dbReference type="AlphaFoldDB" id="A0AA39PH90"/>
<gene>
    <name evidence="4" type="ORF">EDD18DRAFT_1112038</name>
</gene>
<protein>
    <submittedName>
        <fullName evidence="4">Uncharacterized protein</fullName>
    </submittedName>
</protein>
<organism evidence="4 5">
    <name type="scientific">Armillaria luteobubalina</name>
    <dbReference type="NCBI Taxonomy" id="153913"/>
    <lineage>
        <taxon>Eukaryota</taxon>
        <taxon>Fungi</taxon>
        <taxon>Dikarya</taxon>
        <taxon>Basidiomycota</taxon>
        <taxon>Agaricomycotina</taxon>
        <taxon>Agaricomycetes</taxon>
        <taxon>Agaricomycetidae</taxon>
        <taxon>Agaricales</taxon>
        <taxon>Marasmiineae</taxon>
        <taxon>Physalacriaceae</taxon>
        <taxon>Armillaria</taxon>
    </lineage>
</organism>
<dbReference type="GO" id="GO:0005524">
    <property type="term" value="F:ATP binding"/>
    <property type="evidence" value="ECO:0007669"/>
    <property type="project" value="UniProtKB-KW"/>
</dbReference>